<evidence type="ECO:0000313" key="4">
    <source>
        <dbReference type="EMBL" id="KAK5994513.1"/>
    </source>
</evidence>
<dbReference type="InterPro" id="IPR007111">
    <property type="entry name" value="NACHT_NTPase"/>
</dbReference>
<dbReference type="PROSITE" id="PS50297">
    <property type="entry name" value="ANK_REP_REGION"/>
    <property type="match status" value="1"/>
</dbReference>
<dbReference type="SMART" id="SM00248">
    <property type="entry name" value="ANK"/>
    <property type="match status" value="4"/>
</dbReference>
<feature type="repeat" description="ANK" evidence="2">
    <location>
        <begin position="900"/>
        <end position="932"/>
    </location>
</feature>
<dbReference type="PROSITE" id="PS50837">
    <property type="entry name" value="NACHT"/>
    <property type="match status" value="1"/>
</dbReference>
<keyword evidence="1" id="KW-0677">Repeat</keyword>
<dbReference type="EMBL" id="JAVFKD010000010">
    <property type="protein sequence ID" value="KAK5994513.1"/>
    <property type="molecule type" value="Genomic_DNA"/>
</dbReference>
<keyword evidence="2" id="KW-0040">ANK repeat</keyword>
<evidence type="ECO:0000259" key="3">
    <source>
        <dbReference type="PROSITE" id="PS50837"/>
    </source>
</evidence>
<protein>
    <submittedName>
        <fullName evidence="4">Vegetative incompatibility HET-E-1-like protein</fullName>
    </submittedName>
</protein>
<evidence type="ECO:0000313" key="5">
    <source>
        <dbReference type="Proteomes" id="UP001338125"/>
    </source>
</evidence>
<evidence type="ECO:0000256" key="1">
    <source>
        <dbReference type="ARBA" id="ARBA00022737"/>
    </source>
</evidence>
<dbReference type="SUPFAM" id="SSF52540">
    <property type="entry name" value="P-loop containing nucleoside triphosphate hydrolases"/>
    <property type="match status" value="1"/>
</dbReference>
<dbReference type="Gene3D" id="3.40.50.300">
    <property type="entry name" value="P-loop containing nucleotide triphosphate hydrolases"/>
    <property type="match status" value="1"/>
</dbReference>
<dbReference type="PANTHER" id="PTHR10039">
    <property type="entry name" value="AMELOGENIN"/>
    <property type="match status" value="1"/>
</dbReference>
<sequence>MAEVIGVVSGVVGIATFAVQTTTTLINLIGSIREAPDVLLELDDGLKTLKIALDRLAEVEKHASDSSDDDGASNSATKHALKGCDRVLERIANELDPLQRQLRQGRAQAVLAITKTVIRESSIKDQISRLDSSKMNLVIAMAVDDRHAQMLSDRSSRSETSQHRGGGFSWLLNETLANMEQSLSGKGSSVGNDNVEAFKALLSADTDKIQDAWKPNMHTISSLKALINDHSYSVFLQILKPNSQTRDGVKSAASSTLDWLWTNNCYTEWFTPCQSKTLLVKGKPGSGKSVLVKTVVERLLTQSQRDGASKIIVLSYFCNNRERPDESCSDILRNFIFQYLRTNKSEFGRLIERCESLGSWDRFQDAESFTLSFEALWDIFFTILDTTLAPETYCIIDAMDECAQDDTTKAFIEKLIALPTKSNGATKLLLSARLDWMAEYDLSHISPEVVELRLGSELMYDDIAIIVNAEFSKLEKRLSIDQKEINELKQKLIFKADGMILWVVLALREVNKKLVMTVKWLREIIEKLPLGLSQMYDRILHNMTRKHDGRDNGDNEETSIIESTDDDIGSDMHLAWKAIQWVARAGRPLTLRELEVALSLKLGDKSFDETQARRIANMEDFIQRISFLEIVPAEEKSTYLPLIRLDDRDVDESGVSQEKASPIVRLIHQSAKDYFVGNNVRLQKERQKLRLPDFLDEDIAGLLVTFLTFSDFDDAASMTFPTLQESSKDEYLDAYVESFGFLEYAVLSWGYHIRQIPKPDGPLLSLVTSFTDSQRHTHFWYKVDQLIRADYISFNPEFSGLHVAATEGLDSVVQHLINRGDDLNVLDILGHTPYMLALENGFNTVAKRLESAGASTNTNQYIRVFNTKLTPLMAACFRGTNKAVEECIDEGCAVDDLDACGRTALFYAGQRGQIDKIGILLDAGIDSTIKDRHGRLALDVTVEPRCRDVLLNRQQEQSSPVKRPENLCLHTQTAMKSCDNCDCIISGSSYHCCICAESDSYDICKLCWDNGQRCADGSHEVLLRNTLDGMESWPEYSPHLADIETIPIGEEIAGIPEDVTKDVTKDEGQPGSIILCLKFHQRKLVGMKRMLRRLRGREGNVAAGQPFQ</sequence>
<organism evidence="4 5">
    <name type="scientific">Cladobotryum mycophilum</name>
    <dbReference type="NCBI Taxonomy" id="491253"/>
    <lineage>
        <taxon>Eukaryota</taxon>
        <taxon>Fungi</taxon>
        <taxon>Dikarya</taxon>
        <taxon>Ascomycota</taxon>
        <taxon>Pezizomycotina</taxon>
        <taxon>Sordariomycetes</taxon>
        <taxon>Hypocreomycetidae</taxon>
        <taxon>Hypocreales</taxon>
        <taxon>Hypocreaceae</taxon>
        <taxon>Cladobotryum</taxon>
    </lineage>
</organism>
<dbReference type="Pfam" id="PF24883">
    <property type="entry name" value="NPHP3_N"/>
    <property type="match status" value="1"/>
</dbReference>
<name>A0ABR0SQR5_9HYPO</name>
<dbReference type="InterPro" id="IPR036770">
    <property type="entry name" value="Ankyrin_rpt-contain_sf"/>
</dbReference>
<dbReference type="SUPFAM" id="SSF48403">
    <property type="entry name" value="Ankyrin repeat"/>
    <property type="match status" value="1"/>
</dbReference>
<dbReference type="InterPro" id="IPR031348">
    <property type="entry name" value="PigL_N"/>
</dbReference>
<proteinExistence type="predicted"/>
<evidence type="ECO:0000256" key="2">
    <source>
        <dbReference type="PROSITE-ProRule" id="PRU00023"/>
    </source>
</evidence>
<gene>
    <name evidence="4" type="ORF">PT974_04990</name>
</gene>
<dbReference type="InterPro" id="IPR027417">
    <property type="entry name" value="P-loop_NTPase"/>
</dbReference>
<dbReference type="Gene3D" id="1.25.40.20">
    <property type="entry name" value="Ankyrin repeat-containing domain"/>
    <property type="match status" value="2"/>
</dbReference>
<feature type="repeat" description="ANK" evidence="2">
    <location>
        <begin position="796"/>
        <end position="828"/>
    </location>
</feature>
<accession>A0ABR0SQR5</accession>
<dbReference type="Pfam" id="PF17111">
    <property type="entry name" value="PigL_N"/>
    <property type="match status" value="1"/>
</dbReference>
<comment type="caution">
    <text evidence="4">The sequence shown here is derived from an EMBL/GenBank/DDBJ whole genome shotgun (WGS) entry which is preliminary data.</text>
</comment>
<dbReference type="InterPro" id="IPR002110">
    <property type="entry name" value="Ankyrin_rpt"/>
</dbReference>
<dbReference type="Proteomes" id="UP001338125">
    <property type="component" value="Unassembled WGS sequence"/>
</dbReference>
<feature type="domain" description="NACHT" evidence="3">
    <location>
        <begin position="276"/>
        <end position="433"/>
    </location>
</feature>
<keyword evidence="5" id="KW-1185">Reference proteome</keyword>
<dbReference type="InterPro" id="IPR056884">
    <property type="entry name" value="NPHP3-like_N"/>
</dbReference>
<reference evidence="4 5" key="1">
    <citation type="submission" date="2024-01" db="EMBL/GenBank/DDBJ databases">
        <title>Complete genome of Cladobotryum mycophilum ATHUM6906.</title>
        <authorList>
            <person name="Christinaki A.C."/>
            <person name="Myridakis A.I."/>
            <person name="Kouvelis V.N."/>
        </authorList>
    </citation>
    <scope>NUCLEOTIDE SEQUENCE [LARGE SCALE GENOMIC DNA]</scope>
    <source>
        <strain evidence="4 5">ATHUM6906</strain>
    </source>
</reference>
<dbReference type="PROSITE" id="PS50088">
    <property type="entry name" value="ANK_REPEAT"/>
    <property type="match status" value="2"/>
</dbReference>
<dbReference type="Pfam" id="PF12796">
    <property type="entry name" value="Ank_2"/>
    <property type="match status" value="1"/>
</dbReference>